<dbReference type="InterPro" id="IPR009003">
    <property type="entry name" value="Peptidase_S1_PA"/>
</dbReference>
<organism evidence="1 2">
    <name type="scientific">Lentinula aciculospora</name>
    <dbReference type="NCBI Taxonomy" id="153920"/>
    <lineage>
        <taxon>Eukaryota</taxon>
        <taxon>Fungi</taxon>
        <taxon>Dikarya</taxon>
        <taxon>Basidiomycota</taxon>
        <taxon>Agaricomycotina</taxon>
        <taxon>Agaricomycetes</taxon>
        <taxon>Agaricomycetidae</taxon>
        <taxon>Agaricales</taxon>
        <taxon>Marasmiineae</taxon>
        <taxon>Omphalotaceae</taxon>
        <taxon>Lentinula</taxon>
    </lineage>
</organism>
<evidence type="ECO:0000313" key="2">
    <source>
        <dbReference type="Proteomes" id="UP001150266"/>
    </source>
</evidence>
<sequence length="320" mass="34691">MLKSLWSARQYASVSSFWRPLDQRILNAASSSNCRSLNDLVQNYFRNSGRILDGSLLYESRPSASRKMNREASTANTSDVVLVAHCVQDGDEHKVTVASGFALEAPSHREGESLILSCAHTLEEIRRSPLMLKIGGGGTLAHHSSSISGRVNSGSFVISSEGDIYPINNIVSSLPRSDLMILSCEKLPVATLPISPYPVDAETPVMGHLVSYDQPEGPEWSPWVGGSWSKWVRGKVLGYRDFAGRETEPGTYDALSHLLFSPLPTPGSSGGPIIDEETGAVVGVMLGTRMDNRVEGIRGWGVPSETIFEMFSLPGLEGKK</sequence>
<dbReference type="OrthoDB" id="10054765at2759"/>
<comment type="caution">
    <text evidence="1">The sequence shown here is derived from an EMBL/GenBank/DDBJ whole genome shotgun (WGS) entry which is preliminary data.</text>
</comment>
<evidence type="ECO:0008006" key="3">
    <source>
        <dbReference type="Google" id="ProtNLM"/>
    </source>
</evidence>
<dbReference type="AlphaFoldDB" id="A0A9W9DLQ5"/>
<dbReference type="Pfam" id="PF13365">
    <property type="entry name" value="Trypsin_2"/>
    <property type="match status" value="1"/>
</dbReference>
<reference evidence="1" key="1">
    <citation type="submission" date="2022-08" db="EMBL/GenBank/DDBJ databases">
        <title>A Global Phylogenomic Analysis of the Shiitake Genus Lentinula.</title>
        <authorList>
            <consortium name="DOE Joint Genome Institute"/>
            <person name="Sierra-Patev S."/>
            <person name="Min B."/>
            <person name="Naranjo-Ortiz M."/>
            <person name="Looney B."/>
            <person name="Konkel Z."/>
            <person name="Slot J.C."/>
            <person name="Sakamoto Y."/>
            <person name="Steenwyk J.L."/>
            <person name="Rokas A."/>
            <person name="Carro J."/>
            <person name="Camarero S."/>
            <person name="Ferreira P."/>
            <person name="Molpeceres G."/>
            <person name="Ruiz-Duenas F.J."/>
            <person name="Serrano A."/>
            <person name="Henrissat B."/>
            <person name="Drula E."/>
            <person name="Hughes K.W."/>
            <person name="Mata J.L."/>
            <person name="Ishikawa N.K."/>
            <person name="Vargas-Isla R."/>
            <person name="Ushijima S."/>
            <person name="Smith C.A."/>
            <person name="Ahrendt S."/>
            <person name="Andreopoulos W."/>
            <person name="He G."/>
            <person name="Labutti K."/>
            <person name="Lipzen A."/>
            <person name="Ng V."/>
            <person name="Riley R."/>
            <person name="Sandor L."/>
            <person name="Barry K."/>
            <person name="Martinez A.T."/>
            <person name="Xiao Y."/>
            <person name="Gibbons J.G."/>
            <person name="Terashima K."/>
            <person name="Grigoriev I.V."/>
            <person name="Hibbett D.S."/>
        </authorList>
    </citation>
    <scope>NUCLEOTIDE SEQUENCE</scope>
    <source>
        <strain evidence="1">JLM2183</strain>
    </source>
</reference>
<dbReference type="EMBL" id="JAOTPV010000011">
    <property type="protein sequence ID" value="KAJ4476759.1"/>
    <property type="molecule type" value="Genomic_DNA"/>
</dbReference>
<gene>
    <name evidence="1" type="ORF">J3R30DRAFT_3658023</name>
</gene>
<evidence type="ECO:0000313" key="1">
    <source>
        <dbReference type="EMBL" id="KAJ4476759.1"/>
    </source>
</evidence>
<name>A0A9W9DLQ5_9AGAR</name>
<proteinExistence type="predicted"/>
<dbReference type="SUPFAM" id="SSF50494">
    <property type="entry name" value="Trypsin-like serine proteases"/>
    <property type="match status" value="1"/>
</dbReference>
<dbReference type="Proteomes" id="UP001150266">
    <property type="component" value="Unassembled WGS sequence"/>
</dbReference>
<keyword evidence="2" id="KW-1185">Reference proteome</keyword>
<accession>A0A9W9DLQ5</accession>
<protein>
    <recommendedName>
        <fullName evidence="3">Trypsin-like serine protease</fullName>
    </recommendedName>
</protein>